<dbReference type="PANTHER" id="PTHR43178">
    <property type="entry name" value="DIHYDROLIPOAMIDE ACETYLTRANSFERASE COMPONENT OF PYRUVATE DEHYDROGENASE COMPLEX"/>
    <property type="match status" value="1"/>
</dbReference>
<feature type="domain" description="2-oxoacid dehydrogenase acyltransferase catalytic" evidence="5">
    <location>
        <begin position="21"/>
        <end position="240"/>
    </location>
</feature>
<evidence type="ECO:0000256" key="1">
    <source>
        <dbReference type="ARBA" id="ARBA00001938"/>
    </source>
</evidence>
<evidence type="ECO:0000259" key="5">
    <source>
        <dbReference type="Pfam" id="PF00198"/>
    </source>
</evidence>
<dbReference type="InterPro" id="IPR023213">
    <property type="entry name" value="CAT-like_dom_sf"/>
</dbReference>
<keyword evidence="6" id="KW-0670">Pyruvate</keyword>
<dbReference type="GO" id="GO:0031405">
    <property type="term" value="F:lipoic acid binding"/>
    <property type="evidence" value="ECO:0007669"/>
    <property type="project" value="TreeGrafter"/>
</dbReference>
<proteinExistence type="predicted"/>
<feature type="region of interest" description="Disordered" evidence="4">
    <location>
        <begin position="1"/>
        <end position="22"/>
    </location>
</feature>
<dbReference type="EMBL" id="CADCVR010000037">
    <property type="protein sequence ID" value="CAA9487873.1"/>
    <property type="molecule type" value="Genomic_DNA"/>
</dbReference>
<evidence type="ECO:0000313" key="6">
    <source>
        <dbReference type="EMBL" id="CAA9487873.1"/>
    </source>
</evidence>
<reference evidence="6" key="1">
    <citation type="submission" date="2020-02" db="EMBL/GenBank/DDBJ databases">
        <authorList>
            <person name="Meier V. D."/>
        </authorList>
    </citation>
    <scope>NUCLEOTIDE SEQUENCE</scope>
    <source>
        <strain evidence="6">AVDCRST_MAG53</strain>
    </source>
</reference>
<organism evidence="6">
    <name type="scientific">uncultured Solirubrobacteraceae bacterium</name>
    <dbReference type="NCBI Taxonomy" id="1162706"/>
    <lineage>
        <taxon>Bacteria</taxon>
        <taxon>Bacillati</taxon>
        <taxon>Actinomycetota</taxon>
        <taxon>Thermoleophilia</taxon>
        <taxon>Solirubrobacterales</taxon>
        <taxon>Solirubrobacteraceae</taxon>
        <taxon>environmental samples</taxon>
    </lineage>
</organism>
<evidence type="ECO:0000256" key="2">
    <source>
        <dbReference type="ARBA" id="ARBA00022679"/>
    </source>
</evidence>
<dbReference type="GO" id="GO:0005737">
    <property type="term" value="C:cytoplasm"/>
    <property type="evidence" value="ECO:0007669"/>
    <property type="project" value="TreeGrafter"/>
</dbReference>
<accession>A0A6J4S3K7</accession>
<dbReference type="SUPFAM" id="SSF52777">
    <property type="entry name" value="CoA-dependent acyltransferases"/>
    <property type="match status" value="1"/>
</dbReference>
<keyword evidence="3 6" id="KW-0012">Acyltransferase</keyword>
<dbReference type="GO" id="GO:0004742">
    <property type="term" value="F:dihydrolipoyllysine-residue acetyltransferase activity"/>
    <property type="evidence" value="ECO:0007669"/>
    <property type="project" value="UniProtKB-EC"/>
</dbReference>
<name>A0A6J4S3K7_9ACTN</name>
<comment type="cofactor">
    <cofactor evidence="1">
        <name>(R)-lipoate</name>
        <dbReference type="ChEBI" id="CHEBI:83088"/>
    </cofactor>
</comment>
<dbReference type="InterPro" id="IPR050743">
    <property type="entry name" value="2-oxoacid_DH_E2_comp"/>
</dbReference>
<sequence length="241" mass="25820">MPDPPEPPVARPVDPSTAKGEATVEELTRAQAQHARRVAESRATVPDLTLTTQVDMEATVAFRDELPAPVPNVEDLLVKACALALREAPRANGAYRDGRFERYARVNVGVTMVTPDSTVAPVVFDADTKSLAEIAADTARLTRRAREGAITQPELSGATFTVSSLGEFGITHFTAVVNQPQAAILAVGAVEPRAVVREGVVVARHVVDVTLSCDHRILHGADAARLLRRIRELLEQPASLS</sequence>
<keyword evidence="2 6" id="KW-0808">Transferase</keyword>
<dbReference type="InterPro" id="IPR001078">
    <property type="entry name" value="2-oxoacid_DH_actylTfrase"/>
</dbReference>
<evidence type="ECO:0000256" key="4">
    <source>
        <dbReference type="SAM" id="MobiDB-lite"/>
    </source>
</evidence>
<dbReference type="AlphaFoldDB" id="A0A6J4S3K7"/>
<protein>
    <submittedName>
        <fullName evidence="6">Dihydrolipoamide acetyltransferase component of pyruvate dehydrogenase complex</fullName>
        <ecNumber evidence="6">2.3.1.12</ecNumber>
    </submittedName>
</protein>
<dbReference type="Pfam" id="PF00198">
    <property type="entry name" value="2-oxoacid_dh"/>
    <property type="match status" value="1"/>
</dbReference>
<dbReference type="PANTHER" id="PTHR43178:SF5">
    <property type="entry name" value="LIPOAMIDE ACYLTRANSFERASE COMPONENT OF BRANCHED-CHAIN ALPHA-KETO ACID DEHYDROGENASE COMPLEX, MITOCHONDRIAL"/>
    <property type="match status" value="1"/>
</dbReference>
<feature type="compositionally biased region" description="Pro residues" evidence="4">
    <location>
        <begin position="1"/>
        <end position="10"/>
    </location>
</feature>
<dbReference type="EC" id="2.3.1.12" evidence="6"/>
<gene>
    <name evidence="6" type="ORF">AVDCRST_MAG53-1119</name>
</gene>
<dbReference type="Gene3D" id="3.30.559.10">
    <property type="entry name" value="Chloramphenicol acetyltransferase-like domain"/>
    <property type="match status" value="1"/>
</dbReference>
<evidence type="ECO:0000256" key="3">
    <source>
        <dbReference type="ARBA" id="ARBA00023315"/>
    </source>
</evidence>